<evidence type="ECO:0000313" key="3">
    <source>
        <dbReference type="Proteomes" id="UP000475862"/>
    </source>
</evidence>
<evidence type="ECO:0000259" key="1">
    <source>
        <dbReference type="Pfam" id="PF21738"/>
    </source>
</evidence>
<dbReference type="Gene3D" id="3.30.420.10">
    <property type="entry name" value="Ribonuclease H-like superfamily/Ribonuclease H"/>
    <property type="match status" value="1"/>
</dbReference>
<proteinExistence type="predicted"/>
<dbReference type="EMBL" id="VYZN01000687">
    <property type="protein sequence ID" value="KAE9522764.1"/>
    <property type="molecule type" value="Genomic_DNA"/>
</dbReference>
<dbReference type="InterPro" id="IPR036397">
    <property type="entry name" value="RNaseH_sf"/>
</dbReference>
<dbReference type="InterPro" id="IPR049512">
    <property type="entry name" value="DJR-like_dom"/>
</dbReference>
<dbReference type="Pfam" id="PF01359">
    <property type="entry name" value="Transposase_1"/>
    <property type="match status" value="1"/>
</dbReference>
<reference evidence="2 3" key="1">
    <citation type="submission" date="2019-08" db="EMBL/GenBank/DDBJ databases">
        <title>The genome of the soybean aphid Biotype 1, its phylome, world population structure and adaptation to the North American continent.</title>
        <authorList>
            <person name="Giordano R."/>
            <person name="Donthu R.K."/>
            <person name="Hernandez A.G."/>
            <person name="Wright C.L."/>
            <person name="Zimin A.V."/>
        </authorList>
    </citation>
    <scope>NUCLEOTIDE SEQUENCE [LARGE SCALE GENOMIC DNA]</scope>
    <source>
        <tissue evidence="2">Whole aphids</tissue>
    </source>
</reference>
<dbReference type="InterPro" id="IPR001888">
    <property type="entry name" value="Transposase_1"/>
</dbReference>
<keyword evidence="3" id="KW-1185">Reference proteome</keyword>
<dbReference type="PANTHER" id="PTHR36159:SF1">
    <property type="entry name" value="RETROVIRUS-RELATED POL POLYPROTEIN FROM TRANSPOSON 412-LIKE PROTEIN"/>
    <property type="match status" value="1"/>
</dbReference>
<dbReference type="PANTHER" id="PTHR36159">
    <property type="entry name" value="PROTEIN CBG23766"/>
    <property type="match status" value="1"/>
</dbReference>
<feature type="domain" description="Double jelly roll-like" evidence="1">
    <location>
        <begin position="70"/>
        <end position="275"/>
    </location>
</feature>
<organism evidence="2 3">
    <name type="scientific">Aphis glycines</name>
    <name type="common">Soybean aphid</name>
    <dbReference type="NCBI Taxonomy" id="307491"/>
    <lineage>
        <taxon>Eukaryota</taxon>
        <taxon>Metazoa</taxon>
        <taxon>Ecdysozoa</taxon>
        <taxon>Arthropoda</taxon>
        <taxon>Hexapoda</taxon>
        <taxon>Insecta</taxon>
        <taxon>Pterygota</taxon>
        <taxon>Neoptera</taxon>
        <taxon>Paraneoptera</taxon>
        <taxon>Hemiptera</taxon>
        <taxon>Sternorrhyncha</taxon>
        <taxon>Aphidomorpha</taxon>
        <taxon>Aphidoidea</taxon>
        <taxon>Aphididae</taxon>
        <taxon>Aphidini</taxon>
        <taxon>Aphis</taxon>
        <taxon>Aphis</taxon>
    </lineage>
</organism>
<sequence>MPESDILDISSRYETDSKITKIEYHSYTPYTTSFNNNDEIRIPIQQTDVYPYLHESFIFLEGMFSEPDKVKLFNNGYSYLFEQIRLEMNGIEIDSTRVLGITSSLKGYLSGTPDNYNCYENSGWNFKNATQSANDKGEFSACIPLKYWLGFFEDYRKILVNSRLELILTRSHSDLNALRLKSGINTTTVKVTLNKIVWKVPHITVDDGERLKLLKLVEKEKSLFIPFRSFETFEYPELGTAKKIVWNLKTASKLEKPRFIIIGLQKGRKNTLEKDYFTKNNFTLLYDMYTSFQESYYEKSIRNPILSPSTFLSNAPIIVIDTSKQNDSATASAVDVQLEIEASESLTGVTAYCLLIHDRIVEYVPFTREIFTYDPETKRQSMHWKTPTSPRMKKARISKSKFKAMLIVFFDIKGIIFVEWVPSGQNVNQYYYKEAVYRKVVDVDLRNDYVSSEVPIEQLDDLWLIIESEKPENNEKVEELLNYYIETWLDDLTPRFSRYIWNHWTNTDRRTTNDLEGWHYALNKAAGRNHPSIFEFMVILQKEYTKIEDDMKLLQRGKKVKRIYNKYVKLEQRICSFKERVTSDPPQMKWIDYLDNINYLIKHNE</sequence>
<feature type="domain" description="Double jelly roll-like" evidence="1">
    <location>
        <begin position="277"/>
        <end position="361"/>
    </location>
</feature>
<dbReference type="OrthoDB" id="6602770at2759"/>
<dbReference type="Pfam" id="PF21738">
    <property type="entry name" value="DJR-like_dom"/>
    <property type="match status" value="2"/>
</dbReference>
<dbReference type="AlphaFoldDB" id="A0A6G0SXT1"/>
<gene>
    <name evidence="2" type="ORF">AGLY_016873</name>
</gene>
<dbReference type="GO" id="GO:0003676">
    <property type="term" value="F:nucleic acid binding"/>
    <property type="evidence" value="ECO:0007669"/>
    <property type="project" value="InterPro"/>
</dbReference>
<dbReference type="Proteomes" id="UP000475862">
    <property type="component" value="Unassembled WGS sequence"/>
</dbReference>
<name>A0A6G0SXT1_APHGL</name>
<protein>
    <recommendedName>
        <fullName evidence="1">Double jelly roll-like domain-containing protein</fullName>
    </recommendedName>
</protein>
<comment type="caution">
    <text evidence="2">The sequence shown here is derived from an EMBL/GenBank/DDBJ whole genome shotgun (WGS) entry which is preliminary data.</text>
</comment>
<accession>A0A6G0SXT1</accession>
<evidence type="ECO:0000313" key="2">
    <source>
        <dbReference type="EMBL" id="KAE9522764.1"/>
    </source>
</evidence>